<comment type="caution">
    <text evidence="1">The sequence shown here is derived from an EMBL/GenBank/DDBJ whole genome shotgun (WGS) entry which is preliminary data.</text>
</comment>
<sequence length="201" mass="22471">MYLVSFAPGRLPRPWIAVPDKLPKGCRSYAAWGTYVAMGRWEDVYGMPRRDRRLRGYRRIFAETARRIGALKKNYPASAGSFLYQPDPFVSPVPVHYMLETAEDGGVEELRDSMGLNDGDDVEPPLLEAFTGPGGAPGLRALRLTRYDDDEPSTTLEYVWYVADAGVAVDLWCNPAGRDEAMRMRPDIEELIAGLTVVPDK</sequence>
<protein>
    <submittedName>
        <fullName evidence="1">Uncharacterized protein</fullName>
    </submittedName>
</protein>
<reference evidence="1 2" key="1">
    <citation type="submission" date="2020-02" db="EMBL/GenBank/DDBJ databases">
        <title>Whole-genome analyses of novel actinobacteria.</title>
        <authorList>
            <person name="Sahin N."/>
        </authorList>
    </citation>
    <scope>NUCLEOTIDE SEQUENCE [LARGE SCALE GENOMIC DNA]</scope>
    <source>
        <strain evidence="1 2">A7024</strain>
    </source>
</reference>
<gene>
    <name evidence="1" type="ORF">G5C51_03445</name>
</gene>
<dbReference type="RefSeq" id="WP_165231331.1">
    <property type="nucleotide sequence ID" value="NZ_JAAKZV010000007.1"/>
</dbReference>
<evidence type="ECO:0000313" key="2">
    <source>
        <dbReference type="Proteomes" id="UP000481583"/>
    </source>
</evidence>
<dbReference type="EMBL" id="JAAKZV010000007">
    <property type="protein sequence ID" value="NGN62958.1"/>
    <property type="molecule type" value="Genomic_DNA"/>
</dbReference>
<accession>A0A6G4TV22</accession>
<evidence type="ECO:0000313" key="1">
    <source>
        <dbReference type="EMBL" id="NGN62958.1"/>
    </source>
</evidence>
<dbReference type="AlphaFoldDB" id="A0A6G4TV22"/>
<keyword evidence="2" id="KW-1185">Reference proteome</keyword>
<name>A0A6G4TV22_9ACTN</name>
<proteinExistence type="predicted"/>
<dbReference type="Proteomes" id="UP000481583">
    <property type="component" value="Unassembled WGS sequence"/>
</dbReference>
<organism evidence="1 2">
    <name type="scientific">Streptomyces coryli</name>
    <dbReference type="NCBI Taxonomy" id="1128680"/>
    <lineage>
        <taxon>Bacteria</taxon>
        <taxon>Bacillati</taxon>
        <taxon>Actinomycetota</taxon>
        <taxon>Actinomycetes</taxon>
        <taxon>Kitasatosporales</taxon>
        <taxon>Streptomycetaceae</taxon>
        <taxon>Streptomyces</taxon>
    </lineage>
</organism>